<comment type="caution">
    <text evidence="1">The sequence shown here is derived from an EMBL/GenBank/DDBJ whole genome shotgun (WGS) entry which is preliminary data.</text>
</comment>
<proteinExistence type="predicted"/>
<evidence type="ECO:0000313" key="1">
    <source>
        <dbReference type="EMBL" id="KKM06030.1"/>
    </source>
</evidence>
<name>A0A0F9H4Q0_9ZZZZ</name>
<gene>
    <name evidence="1" type="ORF">LCGC14_1748130</name>
</gene>
<protein>
    <submittedName>
        <fullName evidence="1">Uncharacterized protein</fullName>
    </submittedName>
</protein>
<dbReference type="EMBL" id="LAZR01016085">
    <property type="protein sequence ID" value="KKM06030.1"/>
    <property type="molecule type" value="Genomic_DNA"/>
</dbReference>
<dbReference type="AlphaFoldDB" id="A0A0F9H4Q0"/>
<organism evidence="1">
    <name type="scientific">marine sediment metagenome</name>
    <dbReference type="NCBI Taxonomy" id="412755"/>
    <lineage>
        <taxon>unclassified sequences</taxon>
        <taxon>metagenomes</taxon>
        <taxon>ecological metagenomes</taxon>
    </lineage>
</organism>
<reference evidence="1" key="1">
    <citation type="journal article" date="2015" name="Nature">
        <title>Complex archaea that bridge the gap between prokaryotes and eukaryotes.</title>
        <authorList>
            <person name="Spang A."/>
            <person name="Saw J.H."/>
            <person name="Jorgensen S.L."/>
            <person name="Zaremba-Niedzwiedzka K."/>
            <person name="Martijn J."/>
            <person name="Lind A.E."/>
            <person name="van Eijk R."/>
            <person name="Schleper C."/>
            <person name="Guy L."/>
            <person name="Ettema T.J."/>
        </authorList>
    </citation>
    <scope>NUCLEOTIDE SEQUENCE</scope>
</reference>
<sequence>MNFKKKMIRIKKLKKQKKQLYKYILFTQVKIEKINTKLINLILGKK</sequence>
<accession>A0A0F9H4Q0</accession>